<dbReference type="SUPFAM" id="SSF52058">
    <property type="entry name" value="L domain-like"/>
    <property type="match status" value="1"/>
</dbReference>
<evidence type="ECO:0008006" key="8">
    <source>
        <dbReference type="Google" id="ProtNLM"/>
    </source>
</evidence>
<dbReference type="Pfam" id="PF23598">
    <property type="entry name" value="LRR_14"/>
    <property type="match status" value="1"/>
</dbReference>
<dbReference type="AlphaFoldDB" id="A0ABD3IZ17"/>
<dbReference type="Gene3D" id="1.10.10.10">
    <property type="entry name" value="Winged helix-like DNA-binding domain superfamily/Winged helix DNA-binding domain"/>
    <property type="match status" value="1"/>
</dbReference>
<evidence type="ECO:0000256" key="3">
    <source>
        <dbReference type="SAM" id="MobiDB-lite"/>
    </source>
</evidence>
<dbReference type="InterPro" id="IPR036388">
    <property type="entry name" value="WH-like_DNA-bd_sf"/>
</dbReference>
<dbReference type="EMBL" id="JBJKBG010000010">
    <property type="protein sequence ID" value="KAL3719091.1"/>
    <property type="molecule type" value="Genomic_DNA"/>
</dbReference>
<dbReference type="InterPro" id="IPR058922">
    <property type="entry name" value="WHD_DRP"/>
</dbReference>
<dbReference type="InterPro" id="IPR055414">
    <property type="entry name" value="LRR_R13L4/SHOC2-like"/>
</dbReference>
<evidence type="ECO:0000256" key="2">
    <source>
        <dbReference type="ARBA" id="ARBA00022821"/>
    </source>
</evidence>
<feature type="domain" description="Disease resistance R13L4/SHOC-2-like LRR" evidence="5">
    <location>
        <begin position="256"/>
        <end position="439"/>
    </location>
</feature>
<comment type="caution">
    <text evidence="6">The sequence shown here is derived from an EMBL/GenBank/DDBJ whole genome shotgun (WGS) entry which is preliminary data.</text>
</comment>
<dbReference type="PANTHER" id="PTHR47186:SF45">
    <property type="entry name" value="DISEASE RESISTANCE RPP13-LIKE PROTEIN 1"/>
    <property type="match status" value="1"/>
</dbReference>
<protein>
    <recommendedName>
        <fullName evidence="8">Disease resistance RPP13-like protein 4</fullName>
    </recommendedName>
</protein>
<dbReference type="Proteomes" id="UP001634007">
    <property type="component" value="Unassembled WGS sequence"/>
</dbReference>
<evidence type="ECO:0000313" key="7">
    <source>
        <dbReference type="Proteomes" id="UP001634007"/>
    </source>
</evidence>
<dbReference type="PANTHER" id="PTHR47186">
    <property type="entry name" value="LEUCINE-RICH REPEAT-CONTAINING PROTEIN 57"/>
    <property type="match status" value="1"/>
</dbReference>
<feature type="domain" description="Disease resistance protein winged helix" evidence="4">
    <location>
        <begin position="111"/>
        <end position="162"/>
    </location>
</feature>
<keyword evidence="1" id="KW-0677">Repeat</keyword>
<keyword evidence="7" id="KW-1185">Reference proteome</keyword>
<gene>
    <name evidence="6" type="ORF">ACJRO7_004094</name>
</gene>
<keyword evidence="2" id="KW-0611">Plant defense</keyword>
<reference evidence="6 7" key="1">
    <citation type="submission" date="2024-11" db="EMBL/GenBank/DDBJ databases">
        <title>Chromosome-level genome assembly of Eucalyptus globulus Labill. provides insights into its genome evolution.</title>
        <authorList>
            <person name="Li X."/>
        </authorList>
    </citation>
    <scope>NUCLEOTIDE SEQUENCE [LARGE SCALE GENOMIC DNA]</scope>
    <source>
        <strain evidence="6">CL2024</strain>
        <tissue evidence="6">Fresh tender leaves</tissue>
    </source>
</reference>
<feature type="region of interest" description="Disordered" evidence="3">
    <location>
        <begin position="62"/>
        <end position="81"/>
    </location>
</feature>
<name>A0ABD3IZ17_EUCGL</name>
<evidence type="ECO:0000256" key="1">
    <source>
        <dbReference type="ARBA" id="ARBA00022737"/>
    </source>
</evidence>
<evidence type="ECO:0000313" key="6">
    <source>
        <dbReference type="EMBL" id="KAL3719091.1"/>
    </source>
</evidence>
<organism evidence="6 7">
    <name type="scientific">Eucalyptus globulus</name>
    <name type="common">Tasmanian blue gum</name>
    <dbReference type="NCBI Taxonomy" id="34317"/>
    <lineage>
        <taxon>Eukaryota</taxon>
        <taxon>Viridiplantae</taxon>
        <taxon>Streptophyta</taxon>
        <taxon>Embryophyta</taxon>
        <taxon>Tracheophyta</taxon>
        <taxon>Spermatophyta</taxon>
        <taxon>Magnoliopsida</taxon>
        <taxon>eudicotyledons</taxon>
        <taxon>Gunneridae</taxon>
        <taxon>Pentapetalae</taxon>
        <taxon>rosids</taxon>
        <taxon>malvids</taxon>
        <taxon>Myrtales</taxon>
        <taxon>Myrtaceae</taxon>
        <taxon>Myrtoideae</taxon>
        <taxon>Eucalypteae</taxon>
        <taxon>Eucalyptus</taxon>
    </lineage>
</organism>
<proteinExistence type="predicted"/>
<dbReference type="Gene3D" id="3.80.10.10">
    <property type="entry name" value="Ribonuclease Inhibitor"/>
    <property type="match status" value="1"/>
</dbReference>
<accession>A0ABD3IZ17</accession>
<dbReference type="GO" id="GO:0006952">
    <property type="term" value="P:defense response"/>
    <property type="evidence" value="ECO:0007669"/>
    <property type="project" value="UniProtKB-KW"/>
</dbReference>
<sequence>MQMSMDKDMSDDTKDLISKVQSWEKDMSAIFTDVETNVNHAEKKLGDLEQLVQEYRKKIKKAKSSRYQQQPPDISEDSKESKCDSHLVKNLQLIYHDMSPQLKLCLLSLPIFPKDSIIKKRSSINWWIGESLVSEREDKMAEQVGEEVYEKLIKQGLIEPDDNNPSPHMNRLGFFYFNSKDETSPEVLLKCPFSSSRLPLLDGANSPPGREPPEVEDRSMAFNVNQKIMKKLTVLQLGWWMHSPNHHIEFDDQRFLNDIGVHHRHLKFLSLQGISRITCLPDSIVQLVSLEILDLRACHNLEELPEKIASLKKLTHLDVSECYLIELMPKETEKLCSLQVLKGFVIGTARKNPCKISDLGNLTKLRWLSTYIGRGAAITDKDFASLKDVASLCYLTASWGVTSSALHAKSAADWDFPQQLGKLKLIDIPEKRTPDLKNVRKLYIIGRKVASLDPLQQIDSVEILRLKHLKELRIGNT</sequence>
<evidence type="ECO:0000259" key="4">
    <source>
        <dbReference type="Pfam" id="PF23559"/>
    </source>
</evidence>
<dbReference type="InterPro" id="IPR032675">
    <property type="entry name" value="LRR_dom_sf"/>
</dbReference>
<dbReference type="Pfam" id="PF23559">
    <property type="entry name" value="WHD_DRP"/>
    <property type="match status" value="1"/>
</dbReference>
<evidence type="ECO:0000259" key="5">
    <source>
        <dbReference type="Pfam" id="PF23598"/>
    </source>
</evidence>